<proteinExistence type="predicted"/>
<keyword evidence="1" id="KW-0812">Transmembrane</keyword>
<dbReference type="Proteomes" id="UP001066455">
    <property type="component" value="Unassembled WGS sequence"/>
</dbReference>
<accession>A0AA90F241</accession>
<dbReference type="EMBL" id="JALAXI010000007">
    <property type="protein sequence ID" value="MCY9279871.1"/>
    <property type="molecule type" value="Genomic_DNA"/>
</dbReference>
<comment type="caution">
    <text evidence="2">The sequence shown here is derived from an EMBL/GenBank/DDBJ whole genome shotgun (WGS) entry which is preliminary data.</text>
</comment>
<evidence type="ECO:0000256" key="1">
    <source>
        <dbReference type="SAM" id="Phobius"/>
    </source>
</evidence>
<dbReference type="AlphaFoldDB" id="A0AA90F241"/>
<keyword evidence="1" id="KW-1133">Transmembrane helix</keyword>
<name>A0AA90F241_9BACI</name>
<reference evidence="2" key="1">
    <citation type="submission" date="2022-02" db="EMBL/GenBank/DDBJ databases">
        <title>Crop Bioprotection Bacillus Genome Sequencing.</title>
        <authorList>
            <person name="Dunlap C."/>
        </authorList>
    </citation>
    <scope>NUCLEOTIDE SEQUENCE</scope>
    <source>
        <strain evidence="2">T20C14</strain>
    </source>
</reference>
<keyword evidence="1" id="KW-0472">Membrane</keyword>
<feature type="transmembrane region" description="Helical" evidence="1">
    <location>
        <begin position="31"/>
        <end position="50"/>
    </location>
</feature>
<evidence type="ECO:0000313" key="3">
    <source>
        <dbReference type="Proteomes" id="UP001066455"/>
    </source>
</evidence>
<protein>
    <submittedName>
        <fullName evidence="2">Uncharacterized protein</fullName>
    </submittedName>
</protein>
<evidence type="ECO:0000313" key="2">
    <source>
        <dbReference type="EMBL" id="MCY9279871.1"/>
    </source>
</evidence>
<organism evidence="2 3">
    <name type="scientific">Bacillus haynesii</name>
    <dbReference type="NCBI Taxonomy" id="1925021"/>
    <lineage>
        <taxon>Bacteria</taxon>
        <taxon>Bacillati</taxon>
        <taxon>Bacillota</taxon>
        <taxon>Bacilli</taxon>
        <taxon>Bacillales</taxon>
        <taxon>Bacillaceae</taxon>
        <taxon>Bacillus</taxon>
    </lineage>
</organism>
<sequence>MLNKKKYFIIMVPALILAIISSFLVPKEQGYWVGMLFIVAGWVIYYYWIYKEKDKTKN</sequence>
<gene>
    <name evidence="2" type="ORF">MOE73_07325</name>
</gene>
<feature type="transmembrane region" description="Helical" evidence="1">
    <location>
        <begin position="7"/>
        <end position="25"/>
    </location>
</feature>
<dbReference type="RefSeq" id="WP_268305109.1">
    <property type="nucleotide sequence ID" value="NZ_JALALN010000014.1"/>
</dbReference>